<evidence type="ECO:0000256" key="1">
    <source>
        <dbReference type="SAM" id="Phobius"/>
    </source>
</evidence>
<gene>
    <name evidence="2" type="ORF">LSINAPIS_LOCUS3360</name>
</gene>
<accession>A0A5E4PZ23</accession>
<evidence type="ECO:0000313" key="2">
    <source>
        <dbReference type="EMBL" id="VVC90458.1"/>
    </source>
</evidence>
<evidence type="ECO:0000313" key="3">
    <source>
        <dbReference type="Proteomes" id="UP000324832"/>
    </source>
</evidence>
<reference evidence="2 3" key="1">
    <citation type="submission" date="2017-07" db="EMBL/GenBank/DDBJ databases">
        <authorList>
            <person name="Talla V."/>
            <person name="Backstrom N."/>
        </authorList>
    </citation>
    <scope>NUCLEOTIDE SEQUENCE [LARGE SCALE GENOMIC DNA]</scope>
</reference>
<name>A0A5E4PZ23_9NEOP</name>
<dbReference type="EMBL" id="FZQP02000793">
    <property type="protein sequence ID" value="VVC90458.1"/>
    <property type="molecule type" value="Genomic_DNA"/>
</dbReference>
<keyword evidence="1" id="KW-0472">Membrane</keyword>
<keyword evidence="3" id="KW-1185">Reference proteome</keyword>
<keyword evidence="1" id="KW-1133">Transmembrane helix</keyword>
<feature type="non-terminal residue" evidence="2">
    <location>
        <position position="107"/>
    </location>
</feature>
<sequence>MDIDDGDFIVAKLMYIILFINLVASIYDYFFIRGTLRTGNSYLMNFSLLRNSLKLVDTSDRSDERQNCFKSLDAIRSVLMVLSIIGHSLHPVIVLSQNVHYMETVSI</sequence>
<dbReference type="Proteomes" id="UP000324832">
    <property type="component" value="Unassembled WGS sequence"/>
</dbReference>
<keyword evidence="1" id="KW-0812">Transmembrane</keyword>
<organism evidence="2 3">
    <name type="scientific">Leptidea sinapis</name>
    <dbReference type="NCBI Taxonomy" id="189913"/>
    <lineage>
        <taxon>Eukaryota</taxon>
        <taxon>Metazoa</taxon>
        <taxon>Ecdysozoa</taxon>
        <taxon>Arthropoda</taxon>
        <taxon>Hexapoda</taxon>
        <taxon>Insecta</taxon>
        <taxon>Pterygota</taxon>
        <taxon>Neoptera</taxon>
        <taxon>Endopterygota</taxon>
        <taxon>Lepidoptera</taxon>
        <taxon>Glossata</taxon>
        <taxon>Ditrysia</taxon>
        <taxon>Papilionoidea</taxon>
        <taxon>Pieridae</taxon>
        <taxon>Dismorphiinae</taxon>
        <taxon>Leptidea</taxon>
    </lineage>
</organism>
<proteinExistence type="predicted"/>
<feature type="transmembrane region" description="Helical" evidence="1">
    <location>
        <begin position="12"/>
        <end position="32"/>
    </location>
</feature>
<protein>
    <submittedName>
        <fullName evidence="2">Uncharacterized protein</fullName>
    </submittedName>
</protein>
<dbReference type="AlphaFoldDB" id="A0A5E4PZ23"/>